<name>A0A0B0IMH0_9BACI</name>
<proteinExistence type="predicted"/>
<comment type="caution">
    <text evidence="2">The sequence shown here is derived from an EMBL/GenBank/DDBJ whole genome shotgun (WGS) entry which is preliminary data.</text>
</comment>
<evidence type="ECO:0000313" key="2">
    <source>
        <dbReference type="EMBL" id="KHF41264.1"/>
    </source>
</evidence>
<dbReference type="STRING" id="333138.LQ50_05770"/>
<sequence length="63" mass="7614">MLEWEFEYEIRREWEKWGNRRGIWSPNVEGMGKVGKQKRDLKPECGRNGKSREAEKGSEARMW</sequence>
<dbReference type="Proteomes" id="UP000030832">
    <property type="component" value="Unassembled WGS sequence"/>
</dbReference>
<evidence type="ECO:0000256" key="1">
    <source>
        <dbReference type="SAM" id="MobiDB-lite"/>
    </source>
</evidence>
<gene>
    <name evidence="2" type="ORF">LQ50_05770</name>
</gene>
<organism evidence="2 3">
    <name type="scientific">Halalkalibacter okhensis</name>
    <dbReference type="NCBI Taxonomy" id="333138"/>
    <lineage>
        <taxon>Bacteria</taxon>
        <taxon>Bacillati</taxon>
        <taxon>Bacillota</taxon>
        <taxon>Bacilli</taxon>
        <taxon>Bacillales</taxon>
        <taxon>Bacillaceae</taxon>
        <taxon>Halalkalibacter</taxon>
    </lineage>
</organism>
<evidence type="ECO:0000313" key="3">
    <source>
        <dbReference type="Proteomes" id="UP000030832"/>
    </source>
</evidence>
<keyword evidence="3" id="KW-1185">Reference proteome</keyword>
<dbReference type="AlphaFoldDB" id="A0A0B0IMH0"/>
<reference evidence="2 3" key="1">
    <citation type="submission" date="2014-09" db="EMBL/GenBank/DDBJ databases">
        <title>Genome sequencing and annotation of Bacillus Okhensis strain Kh10-101T.</title>
        <authorList>
            <person name="Prakash J.S."/>
        </authorList>
    </citation>
    <scope>NUCLEOTIDE SEQUENCE [LARGE SCALE GENOMIC DNA]</scope>
    <source>
        <strain evidence="3">Kh10-101T</strain>
    </source>
</reference>
<accession>A0A0B0IMH0</accession>
<feature type="compositionally biased region" description="Basic and acidic residues" evidence="1">
    <location>
        <begin position="37"/>
        <end position="63"/>
    </location>
</feature>
<dbReference type="EMBL" id="JRJU01000004">
    <property type="protein sequence ID" value="KHF41264.1"/>
    <property type="molecule type" value="Genomic_DNA"/>
</dbReference>
<protein>
    <submittedName>
        <fullName evidence="2">Uncharacterized protein</fullName>
    </submittedName>
</protein>
<feature type="region of interest" description="Disordered" evidence="1">
    <location>
        <begin position="26"/>
        <end position="63"/>
    </location>
</feature>